<protein>
    <recommendedName>
        <fullName evidence="1">Polymerase nucleotidyl transferase domain-containing protein</fullName>
    </recommendedName>
</protein>
<dbReference type="EMBL" id="CABFPH010000015">
    <property type="protein sequence ID" value="VUD71001.1"/>
    <property type="molecule type" value="Genomic_DNA"/>
</dbReference>
<dbReference type="AlphaFoldDB" id="A0A509E9X5"/>
<dbReference type="Pfam" id="PF01909">
    <property type="entry name" value="NTP_transf_2"/>
    <property type="match status" value="1"/>
</dbReference>
<dbReference type="InterPro" id="IPR002934">
    <property type="entry name" value="Polymerase_NTP_transf_dom"/>
</dbReference>
<dbReference type="CDD" id="cd05403">
    <property type="entry name" value="NT_KNTase_like"/>
    <property type="match status" value="1"/>
</dbReference>
<reference evidence="2 3" key="1">
    <citation type="submission" date="2019-06" db="EMBL/GenBank/DDBJ databases">
        <authorList>
            <person name="Rodrigo-Torres L."/>
            <person name="Arahal R. D."/>
            <person name="Lucena T."/>
        </authorList>
    </citation>
    <scope>NUCLEOTIDE SEQUENCE [LARGE SCALE GENOMIC DNA]</scope>
    <source>
        <strain evidence="2 3">SB0023/3</strain>
    </source>
</reference>
<dbReference type="SUPFAM" id="SSF81301">
    <property type="entry name" value="Nucleotidyltransferase"/>
    <property type="match status" value="1"/>
</dbReference>
<dbReference type="RefSeq" id="WP_244612619.1">
    <property type="nucleotide sequence ID" value="NZ_CABFPH010000015.1"/>
</dbReference>
<sequence length="156" mass="17192">MTALLDRAMARARRRPAAKQDEIARLVLAHAGEAETAPDGVDAQTRRAVQAFLRHLDGRYPIREAILFGNRARQTHTAESDADLALVLDGERGDRMTVTLDMAEVAVDVLMETEVLIQPLPFWTGEFAHPDRFSNPALIEAIRRDGLRISHAASAG</sequence>
<evidence type="ECO:0000313" key="2">
    <source>
        <dbReference type="EMBL" id="VUD71001.1"/>
    </source>
</evidence>
<dbReference type="InterPro" id="IPR043519">
    <property type="entry name" value="NT_sf"/>
</dbReference>
<feature type="domain" description="Polymerase nucleotidyl transferase" evidence="1">
    <location>
        <begin position="53"/>
        <end position="100"/>
    </location>
</feature>
<dbReference type="GO" id="GO:0016779">
    <property type="term" value="F:nucleotidyltransferase activity"/>
    <property type="evidence" value="ECO:0007669"/>
    <property type="project" value="InterPro"/>
</dbReference>
<dbReference type="Gene3D" id="3.30.460.10">
    <property type="entry name" value="Beta Polymerase, domain 2"/>
    <property type="match status" value="1"/>
</dbReference>
<gene>
    <name evidence="2" type="ORF">MET9862_01575</name>
</gene>
<name>A0A509E9X5_9HYPH</name>
<dbReference type="Proteomes" id="UP000410984">
    <property type="component" value="Unassembled WGS sequence"/>
</dbReference>
<keyword evidence="3" id="KW-1185">Reference proteome</keyword>
<organism evidence="2 3">
    <name type="scientific">Methylobacterium symbioticum</name>
    <dbReference type="NCBI Taxonomy" id="2584084"/>
    <lineage>
        <taxon>Bacteria</taxon>
        <taxon>Pseudomonadati</taxon>
        <taxon>Pseudomonadota</taxon>
        <taxon>Alphaproteobacteria</taxon>
        <taxon>Hyphomicrobiales</taxon>
        <taxon>Methylobacteriaceae</taxon>
        <taxon>Methylobacterium</taxon>
    </lineage>
</organism>
<accession>A0A509E9X5</accession>
<proteinExistence type="predicted"/>
<evidence type="ECO:0000313" key="3">
    <source>
        <dbReference type="Proteomes" id="UP000410984"/>
    </source>
</evidence>
<evidence type="ECO:0000259" key="1">
    <source>
        <dbReference type="Pfam" id="PF01909"/>
    </source>
</evidence>